<dbReference type="EMBL" id="JAPQKT010000009">
    <property type="protein sequence ID" value="KAJ5221674.1"/>
    <property type="molecule type" value="Genomic_DNA"/>
</dbReference>
<reference evidence="1" key="1">
    <citation type="submission" date="2022-11" db="EMBL/GenBank/DDBJ databases">
        <authorList>
            <person name="Petersen C."/>
        </authorList>
    </citation>
    <scope>NUCLEOTIDE SEQUENCE</scope>
    <source>
        <strain evidence="1">IBT 23319</strain>
    </source>
</reference>
<protein>
    <submittedName>
        <fullName evidence="1">Uncharacterized protein</fullName>
    </submittedName>
</protein>
<evidence type="ECO:0000313" key="2">
    <source>
        <dbReference type="Proteomes" id="UP001147733"/>
    </source>
</evidence>
<dbReference type="OrthoDB" id="2588159at2759"/>
<dbReference type="Proteomes" id="UP001147733">
    <property type="component" value="Unassembled WGS sequence"/>
</dbReference>
<sequence length="347" mass="38095">MLGIFIPLERVDIETVQSDIEAAGALGAGAVEFLPLYYYGESLAGPPEGADWATYGFETPAFRKVFKASLQAVKKAGVPVDFALGANQGQGVPAETTDPGLHWDLAPYHLEVPENGSYSGQIPGWGTGKLVVLVSARVISSSQIKTPASSTFSTSAHNATQLVLQGDTLIEHTNKVNADGTVFVSLRNGTANANKYIRSNSQHYLFAYYQYQDLAKNLDIESNTTGTIFDNGSYTVDHYSARGAEATKGFWETYILNDIEIRSLLTEVGTYGWEDSLEIKSNISWSPSLPERFEKMHGYRLHKYLPLLMYENNYPVVQPSYPGSIKCALEEQHHGNGFVNDFRAALS</sequence>
<gene>
    <name evidence="1" type="ORF">N7469_010561</name>
</gene>
<dbReference type="GeneID" id="81388633"/>
<proteinExistence type="predicted"/>
<dbReference type="RefSeq" id="XP_056496597.1">
    <property type="nucleotide sequence ID" value="XM_056649466.1"/>
</dbReference>
<comment type="caution">
    <text evidence="1">The sequence shown here is derived from an EMBL/GenBank/DDBJ whole genome shotgun (WGS) entry which is preliminary data.</text>
</comment>
<name>A0A9W9TGM5_PENCI</name>
<accession>A0A9W9TGM5</accession>
<evidence type="ECO:0000313" key="1">
    <source>
        <dbReference type="EMBL" id="KAJ5221674.1"/>
    </source>
</evidence>
<reference evidence="1" key="2">
    <citation type="journal article" date="2023" name="IMA Fungus">
        <title>Comparative genomic study of the Penicillium genus elucidates a diverse pangenome and 15 lateral gene transfer events.</title>
        <authorList>
            <person name="Petersen C."/>
            <person name="Sorensen T."/>
            <person name="Nielsen M.R."/>
            <person name="Sondergaard T.E."/>
            <person name="Sorensen J.L."/>
            <person name="Fitzpatrick D.A."/>
            <person name="Frisvad J.C."/>
            <person name="Nielsen K.L."/>
        </authorList>
    </citation>
    <scope>NUCLEOTIDE SEQUENCE</scope>
    <source>
        <strain evidence="1">IBT 23319</strain>
    </source>
</reference>
<dbReference type="AlphaFoldDB" id="A0A9W9TGM5"/>
<organism evidence="1 2">
    <name type="scientific">Penicillium citrinum</name>
    <dbReference type="NCBI Taxonomy" id="5077"/>
    <lineage>
        <taxon>Eukaryota</taxon>
        <taxon>Fungi</taxon>
        <taxon>Dikarya</taxon>
        <taxon>Ascomycota</taxon>
        <taxon>Pezizomycotina</taxon>
        <taxon>Eurotiomycetes</taxon>
        <taxon>Eurotiomycetidae</taxon>
        <taxon>Eurotiales</taxon>
        <taxon>Aspergillaceae</taxon>
        <taxon>Penicillium</taxon>
    </lineage>
</organism>
<keyword evidence="2" id="KW-1185">Reference proteome</keyword>